<accession>A0ACC3DXN0</accession>
<gene>
    <name evidence="1" type="ORF">LTS18_004724</name>
</gene>
<evidence type="ECO:0000313" key="2">
    <source>
        <dbReference type="Proteomes" id="UP001186974"/>
    </source>
</evidence>
<organism evidence="1 2">
    <name type="scientific">Coniosporium uncinatum</name>
    <dbReference type="NCBI Taxonomy" id="93489"/>
    <lineage>
        <taxon>Eukaryota</taxon>
        <taxon>Fungi</taxon>
        <taxon>Dikarya</taxon>
        <taxon>Ascomycota</taxon>
        <taxon>Pezizomycotina</taxon>
        <taxon>Dothideomycetes</taxon>
        <taxon>Dothideomycetes incertae sedis</taxon>
        <taxon>Coniosporium</taxon>
    </lineage>
</organism>
<keyword evidence="2" id="KW-1185">Reference proteome</keyword>
<comment type="caution">
    <text evidence="1">The sequence shown here is derived from an EMBL/GenBank/DDBJ whole genome shotgun (WGS) entry which is preliminary data.</text>
</comment>
<name>A0ACC3DXN0_9PEZI</name>
<proteinExistence type="predicted"/>
<reference evidence="1" key="1">
    <citation type="submission" date="2024-09" db="EMBL/GenBank/DDBJ databases">
        <title>Black Yeasts Isolated from many extreme environments.</title>
        <authorList>
            <person name="Coleine C."/>
            <person name="Stajich J.E."/>
            <person name="Selbmann L."/>
        </authorList>
    </citation>
    <scope>NUCLEOTIDE SEQUENCE</scope>
    <source>
        <strain evidence="1">CCFEE 5737</strain>
    </source>
</reference>
<dbReference type="Proteomes" id="UP001186974">
    <property type="component" value="Unassembled WGS sequence"/>
</dbReference>
<sequence>MCDRVHTSSDGDESHALETLMCTASSSDTPSEHPSGLTPINTTSNQAAVLTAKSLIDRAEMQQTVAVLLNHPESAFRTNKTVGQKTLPHIWLHTVAPEHFDAGGRLKKRSTLRSISPEDYGMSQNFYDWLRGADYSLLSTNPTYEDCHGEPLDD</sequence>
<protein>
    <submittedName>
        <fullName evidence="1">Uncharacterized protein</fullName>
    </submittedName>
</protein>
<dbReference type="EMBL" id="JAWDJW010000111">
    <property type="protein sequence ID" value="KAK3081620.1"/>
    <property type="molecule type" value="Genomic_DNA"/>
</dbReference>
<evidence type="ECO:0000313" key="1">
    <source>
        <dbReference type="EMBL" id="KAK3081620.1"/>
    </source>
</evidence>